<dbReference type="Proteomes" id="UP000324800">
    <property type="component" value="Unassembled WGS sequence"/>
</dbReference>
<protein>
    <recommendedName>
        <fullName evidence="3">Tc1-like transposase DDE domain-containing protein</fullName>
    </recommendedName>
</protein>
<evidence type="ECO:0000313" key="1">
    <source>
        <dbReference type="EMBL" id="KAA6382259.1"/>
    </source>
</evidence>
<comment type="caution">
    <text evidence="1">The sequence shown here is derived from an EMBL/GenBank/DDBJ whole genome shotgun (WGS) entry which is preliminary data.</text>
</comment>
<dbReference type="EMBL" id="SNRW01006883">
    <property type="protein sequence ID" value="KAA6382259.1"/>
    <property type="molecule type" value="Genomic_DNA"/>
</dbReference>
<name>A0A5J4VIS5_9EUKA</name>
<dbReference type="GO" id="GO:0003676">
    <property type="term" value="F:nucleic acid binding"/>
    <property type="evidence" value="ECO:0007669"/>
    <property type="project" value="InterPro"/>
</dbReference>
<gene>
    <name evidence="1" type="ORF">EZS28_022214</name>
</gene>
<reference evidence="1 2" key="1">
    <citation type="submission" date="2019-03" db="EMBL/GenBank/DDBJ databases">
        <title>Single cell metagenomics reveals metabolic interactions within the superorganism composed of flagellate Streblomastix strix and complex community of Bacteroidetes bacteria on its surface.</title>
        <authorList>
            <person name="Treitli S.C."/>
            <person name="Kolisko M."/>
            <person name="Husnik F."/>
            <person name="Keeling P."/>
            <person name="Hampl V."/>
        </authorList>
    </citation>
    <scope>NUCLEOTIDE SEQUENCE [LARGE SCALE GENOMIC DNA]</scope>
    <source>
        <strain evidence="1">ST1C</strain>
    </source>
</reference>
<dbReference type="Gene3D" id="3.30.420.10">
    <property type="entry name" value="Ribonuclease H-like superfamily/Ribonuclease H"/>
    <property type="match status" value="1"/>
</dbReference>
<organism evidence="1 2">
    <name type="scientific">Streblomastix strix</name>
    <dbReference type="NCBI Taxonomy" id="222440"/>
    <lineage>
        <taxon>Eukaryota</taxon>
        <taxon>Metamonada</taxon>
        <taxon>Preaxostyla</taxon>
        <taxon>Oxymonadida</taxon>
        <taxon>Streblomastigidae</taxon>
        <taxon>Streblomastix</taxon>
    </lineage>
</organism>
<proteinExistence type="predicted"/>
<feature type="non-terminal residue" evidence="1">
    <location>
        <position position="1"/>
    </location>
</feature>
<evidence type="ECO:0008006" key="3">
    <source>
        <dbReference type="Google" id="ProtNLM"/>
    </source>
</evidence>
<evidence type="ECO:0000313" key="2">
    <source>
        <dbReference type="Proteomes" id="UP000324800"/>
    </source>
</evidence>
<dbReference type="OrthoDB" id="10042427at2759"/>
<dbReference type="InterPro" id="IPR036397">
    <property type="entry name" value="RNaseH_sf"/>
</dbReference>
<accession>A0A5J4VIS5</accession>
<sequence>MFHPPYSPDIAPSDYFLFGRLKILLKGTNCSDETEPMAAVSTILSRISQAELYKAINSWIDRLEVVVATEREYVQ</sequence>
<dbReference type="AlphaFoldDB" id="A0A5J4VIS5"/>